<feature type="non-terminal residue" evidence="2">
    <location>
        <position position="1"/>
    </location>
</feature>
<name>A0A2W2D5Y7_9ACTN</name>
<keyword evidence="3" id="KW-1185">Reference proteome</keyword>
<reference evidence="2 3" key="1">
    <citation type="submission" date="2018-01" db="EMBL/GenBank/DDBJ databases">
        <title>Draft genome sequence of Jishengella sp. NA12.</title>
        <authorList>
            <person name="Sahin N."/>
            <person name="Ay H."/>
            <person name="Saygin H."/>
        </authorList>
    </citation>
    <scope>NUCLEOTIDE SEQUENCE [LARGE SCALE GENOMIC DNA]</scope>
    <source>
        <strain evidence="2 3">NA12</strain>
    </source>
</reference>
<dbReference type="EMBL" id="POTY01000318">
    <property type="protein sequence ID" value="PZG07482.1"/>
    <property type="molecule type" value="Genomic_DNA"/>
</dbReference>
<feature type="region of interest" description="Disordered" evidence="1">
    <location>
        <begin position="18"/>
        <end position="63"/>
    </location>
</feature>
<evidence type="ECO:0000256" key="1">
    <source>
        <dbReference type="SAM" id="MobiDB-lite"/>
    </source>
</evidence>
<dbReference type="AlphaFoldDB" id="A0A2W2D5Y7"/>
<gene>
    <name evidence="2" type="ORF">C1I95_30935</name>
</gene>
<evidence type="ECO:0000313" key="2">
    <source>
        <dbReference type="EMBL" id="PZG07482.1"/>
    </source>
</evidence>
<accession>A0A2W2D5Y7</accession>
<evidence type="ECO:0000313" key="3">
    <source>
        <dbReference type="Proteomes" id="UP000248924"/>
    </source>
</evidence>
<proteinExistence type="predicted"/>
<dbReference type="Proteomes" id="UP000248924">
    <property type="component" value="Unassembled WGS sequence"/>
</dbReference>
<protein>
    <submittedName>
        <fullName evidence="2">Uncharacterized protein</fullName>
    </submittedName>
</protein>
<organism evidence="2 3">
    <name type="scientific">Micromonospora craterilacus</name>
    <dbReference type="NCBI Taxonomy" id="1655439"/>
    <lineage>
        <taxon>Bacteria</taxon>
        <taxon>Bacillati</taxon>
        <taxon>Actinomycetota</taxon>
        <taxon>Actinomycetes</taxon>
        <taxon>Micromonosporales</taxon>
        <taxon>Micromonosporaceae</taxon>
        <taxon>Micromonospora</taxon>
    </lineage>
</organism>
<comment type="caution">
    <text evidence="2">The sequence shown here is derived from an EMBL/GenBank/DDBJ whole genome shotgun (WGS) entry which is preliminary data.</text>
</comment>
<sequence length="63" mass="6619">VGGGYHRGCMAMIRLSPVSLRKNGRVTGSVEPDGSGPSQPVNERAVVPGRQAGWYRGSGPGRR</sequence>